<keyword evidence="4" id="KW-1185">Reference proteome</keyword>
<gene>
    <name evidence="3" type="ORF">JKP88DRAFT_336560</name>
</gene>
<dbReference type="Proteomes" id="UP000664859">
    <property type="component" value="Unassembled WGS sequence"/>
</dbReference>
<comment type="caution">
    <text evidence="1">Lacks conserved residue(s) required for the propagation of feature annotation.</text>
</comment>
<feature type="disulfide bond" evidence="1">
    <location>
        <begin position="277"/>
        <end position="295"/>
    </location>
</feature>
<accession>A0A835YKB6</accession>
<proteinExistence type="predicted"/>
<comment type="caution">
    <text evidence="3">The sequence shown here is derived from an EMBL/GenBank/DDBJ whole genome shotgun (WGS) entry which is preliminary data.</text>
</comment>
<organism evidence="3 4">
    <name type="scientific">Tribonema minus</name>
    <dbReference type="NCBI Taxonomy" id="303371"/>
    <lineage>
        <taxon>Eukaryota</taxon>
        <taxon>Sar</taxon>
        <taxon>Stramenopiles</taxon>
        <taxon>Ochrophyta</taxon>
        <taxon>PX clade</taxon>
        <taxon>Xanthophyceae</taxon>
        <taxon>Tribonematales</taxon>
        <taxon>Tribonemataceae</taxon>
        <taxon>Tribonema</taxon>
    </lineage>
</organism>
<evidence type="ECO:0000256" key="1">
    <source>
        <dbReference type="PROSITE-ProRule" id="PRU00206"/>
    </source>
</evidence>
<dbReference type="OrthoDB" id="194033at2759"/>
<reference evidence="3" key="1">
    <citation type="submission" date="2021-02" db="EMBL/GenBank/DDBJ databases">
        <title>First Annotated Genome of the Yellow-green Alga Tribonema minus.</title>
        <authorList>
            <person name="Mahan K.M."/>
        </authorList>
    </citation>
    <scope>NUCLEOTIDE SEQUENCE</scope>
    <source>
        <strain evidence="3">UTEX B ZZ1240</strain>
    </source>
</reference>
<dbReference type="PROSITE" id="PS50050">
    <property type="entry name" value="TNFR_NGFR_2"/>
    <property type="match status" value="1"/>
</dbReference>
<keyword evidence="1" id="KW-1015">Disulfide bond</keyword>
<sequence>MAIANIQLGRLPNAYLAQPDLDNLKVAGVGHQLGDTWIFMPAGALGAATAARAPSAATTAGAPSAAVRGQEVYGQRGLVAQAVTPDTAPPLLLRHTLAFAHAALYLFFDEAVDIATLSTGAVSLGVSGGAAVPLACSAAAYGRWLAREVILDLRTPCLDARGNATGATDWSSLRTAGINGAAPTVLSAWGGYIADYGIPANEAAAVVAMAKTGPDCSPCVGSTFKFMSAPCNLQYLNPQPCASGTFMSAPCTAHGTFMSAPCAAQYDAACSRCSAACPGDTYRLAECTPETDLVCAACRDCPTSTYISGGCGGAQDRQCSPCTVCRAQPQGPIEPPLPPQYQLTDCFGTQDRTCASCYVCPPPRIPGAAAAIAAPSPLGPACDTAAVRTWRDEHCCKDSERRPVACSQAPLREDAIAARRAHRGF</sequence>
<evidence type="ECO:0000259" key="2">
    <source>
        <dbReference type="PROSITE" id="PS50050"/>
    </source>
</evidence>
<dbReference type="InterPro" id="IPR001368">
    <property type="entry name" value="TNFR/NGFR_Cys_rich_reg"/>
</dbReference>
<dbReference type="AlphaFoldDB" id="A0A835YKB6"/>
<feature type="repeat" description="TNFR-Cys" evidence="1">
    <location>
        <begin position="240"/>
        <end position="295"/>
    </location>
</feature>
<evidence type="ECO:0000313" key="3">
    <source>
        <dbReference type="EMBL" id="KAG5176053.1"/>
    </source>
</evidence>
<feature type="domain" description="TNFR-Cys" evidence="2">
    <location>
        <begin position="240"/>
        <end position="295"/>
    </location>
</feature>
<name>A0A835YKB6_9STRA</name>
<protein>
    <recommendedName>
        <fullName evidence="2">TNFR-Cys domain-containing protein</fullName>
    </recommendedName>
</protein>
<evidence type="ECO:0000313" key="4">
    <source>
        <dbReference type="Proteomes" id="UP000664859"/>
    </source>
</evidence>
<dbReference type="EMBL" id="JAFCMP010000541">
    <property type="protein sequence ID" value="KAG5176053.1"/>
    <property type="molecule type" value="Genomic_DNA"/>
</dbReference>